<accession>A0A1G7GEE0</accession>
<dbReference type="RefSeq" id="WP_175444423.1">
    <property type="nucleotide sequence ID" value="NZ_FNBD01000004.1"/>
</dbReference>
<organism evidence="1 2">
    <name type="scientific">Cellulophaga baltica</name>
    <dbReference type="NCBI Taxonomy" id="76594"/>
    <lineage>
        <taxon>Bacteria</taxon>
        <taxon>Pseudomonadati</taxon>
        <taxon>Bacteroidota</taxon>
        <taxon>Flavobacteriia</taxon>
        <taxon>Flavobacteriales</taxon>
        <taxon>Flavobacteriaceae</taxon>
        <taxon>Cellulophaga</taxon>
    </lineage>
</organism>
<proteinExistence type="predicted"/>
<dbReference type="PANTHER" id="PTHR30528:SF0">
    <property type="entry name" value="CYTOPLASMIC PROTEIN"/>
    <property type="match status" value="1"/>
</dbReference>
<evidence type="ECO:0000313" key="2">
    <source>
        <dbReference type="Proteomes" id="UP000182114"/>
    </source>
</evidence>
<keyword evidence="2" id="KW-1185">Reference proteome</keyword>
<dbReference type="Pfam" id="PF06224">
    <property type="entry name" value="AlkZ-like"/>
    <property type="match status" value="1"/>
</dbReference>
<evidence type="ECO:0000313" key="1">
    <source>
        <dbReference type="EMBL" id="SDE86379.1"/>
    </source>
</evidence>
<dbReference type="InterPro" id="IPR009351">
    <property type="entry name" value="AlkZ-like"/>
</dbReference>
<gene>
    <name evidence="1" type="ORF">SAMN04487992_104319</name>
</gene>
<dbReference type="AlphaFoldDB" id="A0A1G7GEE0"/>
<protein>
    <recommendedName>
        <fullName evidence="3">Winged helix-turn-helix domain-containing protein</fullName>
    </recommendedName>
</protein>
<name>A0A1G7GEE0_9FLAO</name>
<dbReference type="PANTHER" id="PTHR30528">
    <property type="entry name" value="CYTOPLASMIC PROTEIN"/>
    <property type="match status" value="1"/>
</dbReference>
<dbReference type="EMBL" id="FNBD01000004">
    <property type="protein sequence ID" value="SDE86379.1"/>
    <property type="molecule type" value="Genomic_DNA"/>
</dbReference>
<dbReference type="eggNOG" id="COG3214">
    <property type="taxonomic scope" value="Bacteria"/>
</dbReference>
<evidence type="ECO:0008006" key="3">
    <source>
        <dbReference type="Google" id="ProtNLM"/>
    </source>
</evidence>
<reference evidence="2" key="1">
    <citation type="submission" date="2016-10" db="EMBL/GenBank/DDBJ databases">
        <authorList>
            <person name="Varghese N."/>
            <person name="Submissions S."/>
        </authorList>
    </citation>
    <scope>NUCLEOTIDE SEQUENCE [LARGE SCALE GENOMIC DNA]</scope>
    <source>
        <strain evidence="2">DSM 24729</strain>
    </source>
</reference>
<dbReference type="Proteomes" id="UP000182114">
    <property type="component" value="Unassembled WGS sequence"/>
</dbReference>
<sequence>MSLRIENLSLREVQKLVLLSQRLPASKFVGTARNATLTAIEHLGYIQIDTISVIERAHHHTLYNRNPSYQAAHIQELIADKKVYEYWAHAASFLPMVDFRFSLPRKHAIASGKQKHWFKQDAKLMDLVTARIKAEGPLMAKDFDKKGIKFGEWKTAPTKQALENLFMQGELMITKRVNFHKVYDLTERVLPSSINTTTPTQEEYGRFLITNYLRANGVGTLQEMTYLLKHTKAIVTGALKQMLVHGEIAQVRVADSDYYVLPESLELLNKPLSRKKLHILSPFDNLLIQRKRTSAIFGFDYLLECYVPQHKRKYGYFSLPILWNGKLVARMDSKVDRKKEIFHIHQLTLEASLKNKEKFAAALNKELKSFLMFNKCTAVRLHTTSPSSFQEYFEQSYPELLS</sequence>